<keyword evidence="2" id="KW-1185">Reference proteome</keyword>
<organism evidence="1 2">
    <name type="scientific">Sanguibacter hominis ATCC BAA-789</name>
    <dbReference type="NCBI Taxonomy" id="1312740"/>
    <lineage>
        <taxon>Bacteria</taxon>
        <taxon>Bacillati</taxon>
        <taxon>Actinomycetota</taxon>
        <taxon>Actinomycetes</taxon>
        <taxon>Micrococcales</taxon>
        <taxon>Sanguibacteraceae</taxon>
        <taxon>Sanguibacter</taxon>
    </lineage>
</organism>
<gene>
    <name evidence="1" type="ORF">HF995_10950</name>
</gene>
<evidence type="ECO:0000313" key="1">
    <source>
        <dbReference type="EMBL" id="NKX93779.1"/>
    </source>
</evidence>
<sequence length="102" mass="11191">MNTDPFLGSPGDEQPEVPAAPALDKDECAEVIGHVEEFLSSPMSPDDARDLRHNVAGALPGLADLEVEEIIRVIVKRSCCERAPEALRVRVRTQMAVWRLEG</sequence>
<accession>A0A9X5FG42</accession>
<protein>
    <submittedName>
        <fullName evidence="1">Anti-sigma factor</fullName>
    </submittedName>
</protein>
<proteinExistence type="predicted"/>
<dbReference type="RefSeq" id="WP_168447829.1">
    <property type="nucleotide sequence ID" value="NZ_JAAXOW010000003.1"/>
</dbReference>
<reference evidence="1 2" key="1">
    <citation type="submission" date="2020-04" db="EMBL/GenBank/DDBJ databases">
        <title>MicrobeNet Type strains.</title>
        <authorList>
            <person name="Nicholson A.C."/>
        </authorList>
    </citation>
    <scope>NUCLEOTIDE SEQUENCE [LARGE SCALE GENOMIC DNA]</scope>
    <source>
        <strain evidence="1 2">ATCC BAA-789</strain>
    </source>
</reference>
<comment type="caution">
    <text evidence="1">The sequence shown here is derived from an EMBL/GenBank/DDBJ whole genome shotgun (WGS) entry which is preliminary data.</text>
</comment>
<name>A0A9X5FG42_9MICO</name>
<dbReference type="EMBL" id="JAAXOW010000003">
    <property type="protein sequence ID" value="NKX93779.1"/>
    <property type="molecule type" value="Genomic_DNA"/>
</dbReference>
<evidence type="ECO:0000313" key="2">
    <source>
        <dbReference type="Proteomes" id="UP000774283"/>
    </source>
</evidence>
<dbReference type="AlphaFoldDB" id="A0A9X5FG42"/>
<dbReference type="Proteomes" id="UP000774283">
    <property type="component" value="Unassembled WGS sequence"/>
</dbReference>